<protein>
    <recommendedName>
        <fullName evidence="1">Copper-binding protein MbnP-like domain-containing protein</fullName>
    </recommendedName>
</protein>
<gene>
    <name evidence="2" type="ORF">GCM10023092_25650</name>
</gene>
<dbReference type="Proteomes" id="UP001501410">
    <property type="component" value="Unassembled WGS sequence"/>
</dbReference>
<dbReference type="EMBL" id="BAABEZ010000024">
    <property type="protein sequence ID" value="GAA4458019.1"/>
    <property type="molecule type" value="Genomic_DNA"/>
</dbReference>
<evidence type="ECO:0000313" key="2">
    <source>
        <dbReference type="EMBL" id="GAA4458019.1"/>
    </source>
</evidence>
<keyword evidence="3" id="KW-1185">Reference proteome</keyword>
<evidence type="ECO:0000259" key="1">
    <source>
        <dbReference type="Pfam" id="PF20243"/>
    </source>
</evidence>
<dbReference type="InterPro" id="IPR046863">
    <property type="entry name" value="MbnP-like_dom"/>
</dbReference>
<accession>A0ABP8MY05</accession>
<dbReference type="Pfam" id="PF20243">
    <property type="entry name" value="MbnP"/>
    <property type="match status" value="1"/>
</dbReference>
<name>A0ABP8MY05_9BACT</name>
<proteinExistence type="predicted"/>
<evidence type="ECO:0000313" key="3">
    <source>
        <dbReference type="Proteomes" id="UP001501410"/>
    </source>
</evidence>
<dbReference type="RefSeq" id="WP_344827883.1">
    <property type="nucleotide sequence ID" value="NZ_BAABEZ010000024.1"/>
</dbReference>
<feature type="domain" description="Copper-binding protein MbnP-like" evidence="1">
    <location>
        <begin position="33"/>
        <end position="231"/>
    </location>
</feature>
<sequence length="256" mass="27391">MNLKNSIALLTLAAAAGLSSCKKEEPTTITNPGPVTLNFSNKIDSNNLVLDTKWYQNANGDSFTVSKFNYYITNVTLLGAYNTADFAEKDSYHLIEHSSDGSKMSISLGSVPAGTYEGISFMIGVDSLHNVSGAQGGDLDPALGNFWSWTSGYIMLKFEGNSPQAPTTAGQLMFHCGGFSGADNVLKTVKLQLPNPIYTGDNNTPKINLTANVAQLFRSPNKIDFAVTTTIHMPGPAARAMADNYATMFYVSSSGQ</sequence>
<dbReference type="PROSITE" id="PS51257">
    <property type="entry name" value="PROKAR_LIPOPROTEIN"/>
    <property type="match status" value="1"/>
</dbReference>
<organism evidence="2 3">
    <name type="scientific">Rurimicrobium arvi</name>
    <dbReference type="NCBI Taxonomy" id="2049916"/>
    <lineage>
        <taxon>Bacteria</taxon>
        <taxon>Pseudomonadati</taxon>
        <taxon>Bacteroidota</taxon>
        <taxon>Chitinophagia</taxon>
        <taxon>Chitinophagales</taxon>
        <taxon>Chitinophagaceae</taxon>
        <taxon>Rurimicrobium</taxon>
    </lineage>
</organism>
<comment type="caution">
    <text evidence="2">The sequence shown here is derived from an EMBL/GenBank/DDBJ whole genome shotgun (WGS) entry which is preliminary data.</text>
</comment>
<reference evidence="3" key="1">
    <citation type="journal article" date="2019" name="Int. J. Syst. Evol. Microbiol.">
        <title>The Global Catalogue of Microorganisms (GCM) 10K type strain sequencing project: providing services to taxonomists for standard genome sequencing and annotation.</title>
        <authorList>
            <consortium name="The Broad Institute Genomics Platform"/>
            <consortium name="The Broad Institute Genome Sequencing Center for Infectious Disease"/>
            <person name="Wu L."/>
            <person name="Ma J."/>
        </authorList>
    </citation>
    <scope>NUCLEOTIDE SEQUENCE [LARGE SCALE GENOMIC DNA]</scope>
    <source>
        <strain evidence="3">JCM 31921</strain>
    </source>
</reference>